<reference evidence="9 10" key="1">
    <citation type="submission" date="2018-11" db="EMBL/GenBank/DDBJ databases">
        <title>Schleiferia aggregans sp. nov., a moderately thermophilic heterotrophic bacterium isolated from microbial mats at a terrestrial hot spring.</title>
        <authorList>
            <person name="Iino T."/>
            <person name="Ohkuma M."/>
            <person name="Haruta S."/>
        </authorList>
    </citation>
    <scope>NUCLEOTIDE SEQUENCE [LARGE SCALE GENOMIC DNA]</scope>
    <source>
        <strain evidence="9 10">LA</strain>
    </source>
</reference>
<dbReference type="PANTHER" id="PTHR11839">
    <property type="entry name" value="UDP/ADP-SUGAR PYROPHOSPHATASE"/>
    <property type="match status" value="1"/>
</dbReference>
<evidence type="ECO:0000256" key="5">
    <source>
        <dbReference type="ARBA" id="ARBA00022801"/>
    </source>
</evidence>
<sequence>MNSDNSWITLKDTVVYENKWIRIHHRDIINPNGGKGIYGLVHFKNFAIGIVPIDENGYTYIVGQYRYPLNRYSWEIPEGGGPENEDILKSAKRELKEEIGAVAKKWFLIQELDLSNSATDEISYIFLAGDLTFYSTEHEETELLEIKKIKVEELIKMVIKGEIRDSISVAAGLKLFQLIAAKSPLISENFPQLLLIDITQL</sequence>
<evidence type="ECO:0000256" key="2">
    <source>
        <dbReference type="ARBA" id="ARBA00001946"/>
    </source>
</evidence>
<evidence type="ECO:0000256" key="6">
    <source>
        <dbReference type="ARBA" id="ARBA00032162"/>
    </source>
</evidence>
<dbReference type="PANTHER" id="PTHR11839:SF18">
    <property type="entry name" value="NUDIX HYDROLASE DOMAIN-CONTAINING PROTEIN"/>
    <property type="match status" value="1"/>
</dbReference>
<dbReference type="InterPro" id="IPR000086">
    <property type="entry name" value="NUDIX_hydrolase_dom"/>
</dbReference>
<dbReference type="GO" id="GO:0005829">
    <property type="term" value="C:cytosol"/>
    <property type="evidence" value="ECO:0007669"/>
    <property type="project" value="TreeGrafter"/>
</dbReference>
<dbReference type="Proteomes" id="UP000286715">
    <property type="component" value="Unassembled WGS sequence"/>
</dbReference>
<evidence type="ECO:0000256" key="4">
    <source>
        <dbReference type="ARBA" id="ARBA00016377"/>
    </source>
</evidence>
<dbReference type="PROSITE" id="PS51462">
    <property type="entry name" value="NUDIX"/>
    <property type="match status" value="1"/>
</dbReference>
<evidence type="ECO:0000313" key="9">
    <source>
        <dbReference type="EMBL" id="GCD78302.1"/>
    </source>
</evidence>
<dbReference type="EMBL" id="BHZE01000020">
    <property type="protein sequence ID" value="GCD78302.1"/>
    <property type="molecule type" value="Genomic_DNA"/>
</dbReference>
<comment type="catalytic activity">
    <reaction evidence="1">
        <text>GDP-alpha-D-mannose + H2O = alpha-D-mannose 1-phosphate + GMP + 2 H(+)</text>
        <dbReference type="Rhea" id="RHEA:27978"/>
        <dbReference type="ChEBI" id="CHEBI:15377"/>
        <dbReference type="ChEBI" id="CHEBI:15378"/>
        <dbReference type="ChEBI" id="CHEBI:57527"/>
        <dbReference type="ChEBI" id="CHEBI:58115"/>
        <dbReference type="ChEBI" id="CHEBI:58409"/>
    </reaction>
</comment>
<evidence type="ECO:0000256" key="1">
    <source>
        <dbReference type="ARBA" id="ARBA00000847"/>
    </source>
</evidence>
<comment type="cofactor">
    <cofactor evidence="2">
        <name>Mg(2+)</name>
        <dbReference type="ChEBI" id="CHEBI:18420"/>
    </cofactor>
</comment>
<evidence type="ECO:0000313" key="10">
    <source>
        <dbReference type="Proteomes" id="UP000286715"/>
    </source>
</evidence>
<dbReference type="GO" id="GO:0016787">
    <property type="term" value="F:hydrolase activity"/>
    <property type="evidence" value="ECO:0007669"/>
    <property type="project" value="UniProtKB-KW"/>
</dbReference>
<comment type="caution">
    <text evidence="9">The sequence shown here is derived from an EMBL/GenBank/DDBJ whole genome shotgun (WGS) entry which is preliminary data.</text>
</comment>
<proteinExistence type="inferred from homology"/>
<dbReference type="AlphaFoldDB" id="A0A401XMS9"/>
<dbReference type="CDD" id="cd24161">
    <property type="entry name" value="NUDIX_ADPRase_Ndx2"/>
    <property type="match status" value="1"/>
</dbReference>
<gene>
    <name evidence="9" type="ORF">JCM31826_17840</name>
</gene>
<keyword evidence="10" id="KW-1185">Reference proteome</keyword>
<keyword evidence="5" id="KW-0378">Hydrolase</keyword>
<dbReference type="GO" id="GO:0006753">
    <property type="term" value="P:nucleoside phosphate metabolic process"/>
    <property type="evidence" value="ECO:0007669"/>
    <property type="project" value="TreeGrafter"/>
</dbReference>
<evidence type="ECO:0000256" key="7">
    <source>
        <dbReference type="ARBA" id="ARBA00032272"/>
    </source>
</evidence>
<dbReference type="InterPro" id="IPR015797">
    <property type="entry name" value="NUDIX_hydrolase-like_dom_sf"/>
</dbReference>
<dbReference type="OrthoDB" id="9806150at2"/>
<comment type="similarity">
    <text evidence="3">Belongs to the Nudix hydrolase family. NudK subfamily.</text>
</comment>
<organism evidence="9 10">
    <name type="scientific">Thermaurantimonas aggregans</name>
    <dbReference type="NCBI Taxonomy" id="2173829"/>
    <lineage>
        <taxon>Bacteria</taxon>
        <taxon>Pseudomonadati</taxon>
        <taxon>Bacteroidota</taxon>
        <taxon>Flavobacteriia</taxon>
        <taxon>Flavobacteriales</taxon>
        <taxon>Schleiferiaceae</taxon>
        <taxon>Thermaurantimonas</taxon>
    </lineage>
</organism>
<name>A0A401XMS9_9FLAO</name>
<dbReference type="Pfam" id="PF00293">
    <property type="entry name" value="NUDIX"/>
    <property type="match status" value="1"/>
</dbReference>
<evidence type="ECO:0000259" key="8">
    <source>
        <dbReference type="PROSITE" id="PS51462"/>
    </source>
</evidence>
<protein>
    <recommendedName>
        <fullName evidence="4">GDP-mannose pyrophosphatase</fullName>
    </recommendedName>
    <alternativeName>
        <fullName evidence="6">GDP-mannose hydrolase</fullName>
    </alternativeName>
    <alternativeName>
        <fullName evidence="7">GDPMK</fullName>
    </alternativeName>
</protein>
<dbReference type="GO" id="GO:0019693">
    <property type="term" value="P:ribose phosphate metabolic process"/>
    <property type="evidence" value="ECO:0007669"/>
    <property type="project" value="TreeGrafter"/>
</dbReference>
<dbReference type="SUPFAM" id="SSF55811">
    <property type="entry name" value="Nudix"/>
    <property type="match status" value="1"/>
</dbReference>
<accession>A0A401XMS9</accession>
<feature type="domain" description="Nudix hydrolase" evidence="8">
    <location>
        <begin position="43"/>
        <end position="171"/>
    </location>
</feature>
<dbReference type="RefSeq" id="WP_124398365.1">
    <property type="nucleotide sequence ID" value="NZ_BHZE01000020.1"/>
</dbReference>
<dbReference type="Gene3D" id="3.90.79.10">
    <property type="entry name" value="Nucleoside Triphosphate Pyrophosphohydrolase"/>
    <property type="match status" value="1"/>
</dbReference>
<evidence type="ECO:0000256" key="3">
    <source>
        <dbReference type="ARBA" id="ARBA00007275"/>
    </source>
</evidence>